<dbReference type="AlphaFoldDB" id="A0A101QQE6"/>
<keyword evidence="3" id="KW-1185">Reference proteome</keyword>
<proteinExistence type="predicted"/>
<accession>A0A101QQE6</accession>
<protein>
    <submittedName>
        <fullName evidence="2">Uncharacterized protein</fullName>
    </submittedName>
</protein>
<dbReference type="GeneID" id="91428902"/>
<dbReference type="EMBL" id="LMWS01000040">
    <property type="protein sequence ID" value="KUN34246.1"/>
    <property type="molecule type" value="Genomic_DNA"/>
</dbReference>
<comment type="caution">
    <text evidence="2">The sequence shown here is derived from an EMBL/GenBank/DDBJ whole genome shotgun (WGS) entry which is preliminary data.</text>
</comment>
<sequence>MLPTGYATDFVADSSLFHAMFRFVRRAQQRWPGLHVDGEPLPPEALGDWYLPEPGEEGRPSAVTFSPSRPGEDAREGAGHGPDAAGRGAYAVFYRAHRQPLGEVLYAVSVVTPADPDTDPFSRDVVRDFLEAFEGSRPGAVRHA</sequence>
<evidence type="ECO:0000313" key="3">
    <source>
        <dbReference type="Proteomes" id="UP000053271"/>
    </source>
</evidence>
<evidence type="ECO:0000313" key="2">
    <source>
        <dbReference type="EMBL" id="KUN34246.1"/>
    </source>
</evidence>
<feature type="region of interest" description="Disordered" evidence="1">
    <location>
        <begin position="45"/>
        <end position="83"/>
    </location>
</feature>
<name>A0A101QQE6_9ACTN</name>
<gene>
    <name evidence="2" type="ORF">AQJ30_30460</name>
</gene>
<evidence type="ECO:0000256" key="1">
    <source>
        <dbReference type="SAM" id="MobiDB-lite"/>
    </source>
</evidence>
<dbReference type="RefSeq" id="WP_067240362.1">
    <property type="nucleotide sequence ID" value="NZ_KQ948562.1"/>
</dbReference>
<reference evidence="2 3" key="1">
    <citation type="submission" date="2015-10" db="EMBL/GenBank/DDBJ databases">
        <title>Draft genome sequence of Streptomyces longwoodensis DSM 41677, type strain for the species Streptomyces longwoodensis.</title>
        <authorList>
            <person name="Ruckert C."/>
            <person name="Winkler A."/>
            <person name="Kalinowski J."/>
            <person name="Kampfer P."/>
            <person name="Glaeser S."/>
        </authorList>
    </citation>
    <scope>NUCLEOTIDE SEQUENCE [LARGE SCALE GENOMIC DNA]</scope>
    <source>
        <strain evidence="2 3">DSM 41677</strain>
    </source>
</reference>
<dbReference type="Proteomes" id="UP000053271">
    <property type="component" value="Unassembled WGS sequence"/>
</dbReference>
<organism evidence="2 3">
    <name type="scientific">Streptomyces longwoodensis</name>
    <dbReference type="NCBI Taxonomy" id="68231"/>
    <lineage>
        <taxon>Bacteria</taxon>
        <taxon>Bacillati</taxon>
        <taxon>Actinomycetota</taxon>
        <taxon>Actinomycetes</taxon>
        <taxon>Kitasatosporales</taxon>
        <taxon>Streptomycetaceae</taxon>
        <taxon>Streptomyces</taxon>
    </lineage>
</organism>